<proteinExistence type="predicted"/>
<dbReference type="EMBL" id="BKCJ011234271">
    <property type="protein sequence ID" value="GFD07856.1"/>
    <property type="molecule type" value="Genomic_DNA"/>
</dbReference>
<accession>A0A699TFM0</accession>
<reference evidence="1" key="1">
    <citation type="journal article" date="2019" name="Sci. Rep.">
        <title>Draft genome of Tanacetum cinerariifolium, the natural source of mosquito coil.</title>
        <authorList>
            <person name="Yamashiro T."/>
            <person name="Shiraishi A."/>
            <person name="Satake H."/>
            <person name="Nakayama K."/>
        </authorList>
    </citation>
    <scope>NUCLEOTIDE SEQUENCE</scope>
</reference>
<dbReference type="PANTHER" id="PTHR33240">
    <property type="entry name" value="OS08G0508500 PROTEIN"/>
    <property type="match status" value="1"/>
</dbReference>
<keyword evidence="1" id="KW-0548">Nucleotidyltransferase</keyword>
<keyword evidence="1" id="KW-0695">RNA-directed DNA polymerase</keyword>
<sequence>MYVDGGSSLEILYDHCFNRFRPEVRSQMVPAATPLVGFSGEIIWPLGQISLVIKIGDEEHLTSTWINFIIVRSPSRYNRIIGRPL</sequence>
<protein>
    <submittedName>
        <fullName evidence="1">Reverse transcriptase domain-containing protein</fullName>
    </submittedName>
</protein>
<name>A0A699TFM0_TANCI</name>
<gene>
    <name evidence="1" type="ORF">Tci_879825</name>
</gene>
<keyword evidence="1" id="KW-0808">Transferase</keyword>
<dbReference type="PANTHER" id="PTHR33240:SF8">
    <property type="entry name" value="OS03G0439900 PROTEIN"/>
    <property type="match status" value="1"/>
</dbReference>
<feature type="non-terminal residue" evidence="1">
    <location>
        <position position="85"/>
    </location>
</feature>
<dbReference type="AlphaFoldDB" id="A0A699TFM0"/>
<organism evidence="1">
    <name type="scientific">Tanacetum cinerariifolium</name>
    <name type="common">Dalmatian daisy</name>
    <name type="synonym">Chrysanthemum cinerariifolium</name>
    <dbReference type="NCBI Taxonomy" id="118510"/>
    <lineage>
        <taxon>Eukaryota</taxon>
        <taxon>Viridiplantae</taxon>
        <taxon>Streptophyta</taxon>
        <taxon>Embryophyta</taxon>
        <taxon>Tracheophyta</taxon>
        <taxon>Spermatophyta</taxon>
        <taxon>Magnoliopsida</taxon>
        <taxon>eudicotyledons</taxon>
        <taxon>Gunneridae</taxon>
        <taxon>Pentapetalae</taxon>
        <taxon>asterids</taxon>
        <taxon>campanulids</taxon>
        <taxon>Asterales</taxon>
        <taxon>Asteraceae</taxon>
        <taxon>Asteroideae</taxon>
        <taxon>Anthemideae</taxon>
        <taxon>Anthemidinae</taxon>
        <taxon>Tanacetum</taxon>
    </lineage>
</organism>
<dbReference type="GO" id="GO:0003964">
    <property type="term" value="F:RNA-directed DNA polymerase activity"/>
    <property type="evidence" value="ECO:0007669"/>
    <property type="project" value="UniProtKB-KW"/>
</dbReference>
<comment type="caution">
    <text evidence="1">The sequence shown here is derived from an EMBL/GenBank/DDBJ whole genome shotgun (WGS) entry which is preliminary data.</text>
</comment>
<evidence type="ECO:0000313" key="1">
    <source>
        <dbReference type="EMBL" id="GFD07856.1"/>
    </source>
</evidence>